<dbReference type="AlphaFoldDB" id="A0A7W9EG45"/>
<gene>
    <name evidence="1" type="ORF">FHR19_000043</name>
</gene>
<comment type="caution">
    <text evidence="1">The sequence shown here is derived from an EMBL/GenBank/DDBJ whole genome shotgun (WGS) entry which is preliminary data.</text>
</comment>
<name>A0A7W9EG45_9SPHN</name>
<protein>
    <submittedName>
        <fullName evidence="1">Uncharacterized protein</fullName>
    </submittedName>
</protein>
<dbReference type="Proteomes" id="UP000557739">
    <property type="component" value="Unassembled WGS sequence"/>
</dbReference>
<sequence>MTNKTRAGFLRHFLSGFALGAVALVGLQIAQPEDQPLYPPVSADASVTPAVS</sequence>
<dbReference type="RefSeq" id="WP_184023142.1">
    <property type="nucleotide sequence ID" value="NZ_JACIJJ010000001.1"/>
</dbReference>
<proteinExistence type="predicted"/>
<keyword evidence="2" id="KW-1185">Reference proteome</keyword>
<reference evidence="1 2" key="1">
    <citation type="submission" date="2020-08" db="EMBL/GenBank/DDBJ databases">
        <title>Genomic Encyclopedia of Type Strains, Phase IV (KMG-IV): sequencing the most valuable type-strain genomes for metagenomic binning, comparative biology and taxonomic classification.</title>
        <authorList>
            <person name="Goeker M."/>
        </authorList>
    </citation>
    <scope>NUCLEOTIDE SEQUENCE [LARGE SCALE GENOMIC DNA]</scope>
    <source>
        <strain evidence="1 2">DSM 27244</strain>
    </source>
</reference>
<dbReference type="EMBL" id="JACIJJ010000001">
    <property type="protein sequence ID" value="MBB5696718.1"/>
    <property type="molecule type" value="Genomic_DNA"/>
</dbReference>
<accession>A0A7W9EG45</accession>
<organism evidence="1 2">
    <name type="scientific">Sphingomonas yantingensis</name>
    <dbReference type="NCBI Taxonomy" id="1241761"/>
    <lineage>
        <taxon>Bacteria</taxon>
        <taxon>Pseudomonadati</taxon>
        <taxon>Pseudomonadota</taxon>
        <taxon>Alphaproteobacteria</taxon>
        <taxon>Sphingomonadales</taxon>
        <taxon>Sphingomonadaceae</taxon>
        <taxon>Sphingomonas</taxon>
    </lineage>
</organism>
<evidence type="ECO:0000313" key="1">
    <source>
        <dbReference type="EMBL" id="MBB5696718.1"/>
    </source>
</evidence>
<evidence type="ECO:0000313" key="2">
    <source>
        <dbReference type="Proteomes" id="UP000557739"/>
    </source>
</evidence>